<proteinExistence type="predicted"/>
<dbReference type="InterPro" id="IPR039128">
    <property type="entry name" value="TRIP4-like"/>
</dbReference>
<dbReference type="Proteomes" id="UP000005237">
    <property type="component" value="Unassembled WGS sequence"/>
</dbReference>
<dbReference type="PANTHER" id="PTHR12963:SF4">
    <property type="entry name" value="ACTIVATING SIGNAL COINTEGRATOR 1"/>
    <property type="match status" value="1"/>
</dbReference>
<dbReference type="GO" id="GO:0005634">
    <property type="term" value="C:nucleus"/>
    <property type="evidence" value="ECO:0007669"/>
    <property type="project" value="InterPro"/>
</dbReference>
<dbReference type="PANTHER" id="PTHR12963">
    <property type="entry name" value="THYROID RECEPTOR INTERACTING PROTEIN RELATED"/>
    <property type="match status" value="1"/>
</dbReference>
<dbReference type="Pfam" id="PF06221">
    <property type="entry name" value="zf-C2HC5"/>
    <property type="match status" value="1"/>
</dbReference>
<evidence type="ECO:0000313" key="2">
    <source>
        <dbReference type="EnsemblMetazoa" id="CJA06709.1"/>
    </source>
</evidence>
<keyword evidence="3" id="KW-1185">Reference proteome</keyword>
<dbReference type="GO" id="GO:0072344">
    <property type="term" value="P:rescue of stalled ribosome"/>
    <property type="evidence" value="ECO:0007669"/>
    <property type="project" value="InterPro"/>
</dbReference>
<organism evidence="2 3">
    <name type="scientific">Caenorhabditis japonica</name>
    <dbReference type="NCBI Taxonomy" id="281687"/>
    <lineage>
        <taxon>Eukaryota</taxon>
        <taxon>Metazoa</taxon>
        <taxon>Ecdysozoa</taxon>
        <taxon>Nematoda</taxon>
        <taxon>Chromadorea</taxon>
        <taxon>Rhabditida</taxon>
        <taxon>Rhabditina</taxon>
        <taxon>Rhabditomorpha</taxon>
        <taxon>Rhabditoidea</taxon>
        <taxon>Rhabditidae</taxon>
        <taxon>Peloderinae</taxon>
        <taxon>Caenorhabditis</taxon>
    </lineage>
</organism>
<reference evidence="3" key="1">
    <citation type="submission" date="2010-08" db="EMBL/GenBank/DDBJ databases">
        <authorList>
            <consortium name="Caenorhabditis japonica Sequencing Consortium"/>
            <person name="Wilson R.K."/>
        </authorList>
    </citation>
    <scope>NUCLEOTIDE SEQUENCE [LARGE SCALE GENOMIC DNA]</scope>
    <source>
        <strain evidence="3">DF5081</strain>
    </source>
</reference>
<dbReference type="GO" id="GO:0008270">
    <property type="term" value="F:zinc ion binding"/>
    <property type="evidence" value="ECO:0007669"/>
    <property type="project" value="InterPro"/>
</dbReference>
<evidence type="ECO:0000259" key="1">
    <source>
        <dbReference type="Pfam" id="PF06221"/>
    </source>
</evidence>
<feature type="domain" description="TRIP4/RQT4 C2HC5-type zinc finger" evidence="1">
    <location>
        <begin position="36"/>
        <end position="81"/>
    </location>
</feature>
<accession>A0A8R1DM80</accession>
<dbReference type="AlphaFoldDB" id="A0A8R1DM80"/>
<sequence>MGKKQQTGKGGATNRQNVLAAKNEISVADTLRKGRHECLCQARRHKLVLNCLGCGRIVCEQEGSGPCFTCGTLVCTREEREILNRGTNKSRELMAELTGGAKAGSLQQIICRLQECHRV</sequence>
<dbReference type="GO" id="GO:0180022">
    <property type="term" value="C:RQC-trigger complex"/>
    <property type="evidence" value="ECO:0007669"/>
    <property type="project" value="InterPro"/>
</dbReference>
<dbReference type="GO" id="GO:0045893">
    <property type="term" value="P:positive regulation of DNA-templated transcription"/>
    <property type="evidence" value="ECO:0007669"/>
    <property type="project" value="TreeGrafter"/>
</dbReference>
<reference evidence="2" key="2">
    <citation type="submission" date="2022-06" db="UniProtKB">
        <authorList>
            <consortium name="EnsemblMetazoa"/>
        </authorList>
    </citation>
    <scope>IDENTIFICATION</scope>
    <source>
        <strain evidence="2">DF5081</strain>
    </source>
</reference>
<dbReference type="EnsemblMetazoa" id="CJA06709.1">
    <property type="protein sequence ID" value="CJA06709.1"/>
    <property type="gene ID" value="WBGene00125913"/>
</dbReference>
<dbReference type="InterPro" id="IPR009349">
    <property type="entry name" value="TRIP4/RQT4_C2HC5_Znf"/>
</dbReference>
<evidence type="ECO:0000313" key="3">
    <source>
        <dbReference type="Proteomes" id="UP000005237"/>
    </source>
</evidence>
<name>A0A8R1DM80_CAEJA</name>
<protein>
    <submittedName>
        <fullName evidence="2">Zf-C2HC5 domain-containing protein</fullName>
    </submittedName>
</protein>